<organism evidence="1 2">
    <name type="scientific">Brachionus calyciflorus</name>
    <dbReference type="NCBI Taxonomy" id="104777"/>
    <lineage>
        <taxon>Eukaryota</taxon>
        <taxon>Metazoa</taxon>
        <taxon>Spiralia</taxon>
        <taxon>Gnathifera</taxon>
        <taxon>Rotifera</taxon>
        <taxon>Eurotatoria</taxon>
        <taxon>Monogononta</taxon>
        <taxon>Pseudotrocha</taxon>
        <taxon>Ploima</taxon>
        <taxon>Brachionidae</taxon>
        <taxon>Brachionus</taxon>
    </lineage>
</organism>
<proteinExistence type="predicted"/>
<dbReference type="Proteomes" id="UP000663879">
    <property type="component" value="Unassembled WGS sequence"/>
</dbReference>
<evidence type="ECO:0000313" key="1">
    <source>
        <dbReference type="EMBL" id="CAF1047892.1"/>
    </source>
</evidence>
<dbReference type="Gene3D" id="3.40.50.150">
    <property type="entry name" value="Vaccinia Virus protein VP39"/>
    <property type="match status" value="1"/>
</dbReference>
<comment type="caution">
    <text evidence="1">The sequence shown here is derived from an EMBL/GenBank/DDBJ whole genome shotgun (WGS) entry which is preliminary data.</text>
</comment>
<name>A0A814KD87_9BILA</name>
<sequence length="178" mass="20530">MFNLKKSTFLKYSILVIFIFLLSENYSYFKNSDNKLEISYSQLKHLIINFNRPTTLNALSNNQINIFNLSSALEPKSSYEDIKCKKSAEIYVKTTLCVHDLNKDIFVSGAIWRDGAWEGHILKPFLDYLEKNADWLVLDVGAQVGQYSLFAAKMGRDVVCVEPFYDNILRIHKASQLE</sequence>
<evidence type="ECO:0008006" key="3">
    <source>
        <dbReference type="Google" id="ProtNLM"/>
    </source>
</evidence>
<accession>A0A814KD87</accession>
<evidence type="ECO:0000313" key="2">
    <source>
        <dbReference type="Proteomes" id="UP000663879"/>
    </source>
</evidence>
<dbReference type="OrthoDB" id="430136at2759"/>
<gene>
    <name evidence="1" type="ORF">OXX778_LOCUS18680</name>
</gene>
<feature type="non-terminal residue" evidence="1">
    <location>
        <position position="178"/>
    </location>
</feature>
<dbReference type="AlphaFoldDB" id="A0A814KD87"/>
<keyword evidence="2" id="KW-1185">Reference proteome</keyword>
<protein>
    <recommendedName>
        <fullName evidence="3">Methyltransferase FkbM domain-containing protein</fullName>
    </recommendedName>
</protein>
<reference evidence="1" key="1">
    <citation type="submission" date="2021-02" db="EMBL/GenBank/DDBJ databases">
        <authorList>
            <person name="Nowell W R."/>
        </authorList>
    </citation>
    <scope>NUCLEOTIDE SEQUENCE</scope>
    <source>
        <strain evidence="1">Ploen Becks lab</strain>
    </source>
</reference>
<dbReference type="InterPro" id="IPR029063">
    <property type="entry name" value="SAM-dependent_MTases_sf"/>
</dbReference>
<dbReference type="SUPFAM" id="SSF53335">
    <property type="entry name" value="S-adenosyl-L-methionine-dependent methyltransferases"/>
    <property type="match status" value="1"/>
</dbReference>
<dbReference type="EMBL" id="CAJNOC010005283">
    <property type="protein sequence ID" value="CAF1047892.1"/>
    <property type="molecule type" value="Genomic_DNA"/>
</dbReference>